<keyword evidence="2" id="KW-1185">Reference proteome</keyword>
<gene>
    <name evidence="1" type="ORF">JJB79_16365</name>
</gene>
<accession>A0ABS1ZAA7</accession>
<reference evidence="1 2" key="1">
    <citation type="submission" date="2021-01" db="EMBL/GenBank/DDBJ databases">
        <title>Complete genome sequence of Pantoea eucrina OB49, a heavy metal tolerant bacterium with PGPR potential isolated from wheat in Algeria.</title>
        <authorList>
            <person name="Lekired A."/>
            <person name="Ouzari I.H."/>
        </authorList>
    </citation>
    <scope>NUCLEOTIDE SEQUENCE [LARGE SCALE GENOMIC DNA]</scope>
    <source>
        <strain evidence="1 2">OB49</strain>
    </source>
</reference>
<evidence type="ECO:0000313" key="1">
    <source>
        <dbReference type="EMBL" id="MBM0748966.1"/>
    </source>
</evidence>
<sequence>MPLYNFALTLSGVSYDTPGLEDALFTNGCSDAIICAYGKSVYLEFDREAESLDIAIASAVDHIESARIGAIVSSVDSALVGLSDIAASTEMSRQAISLLKDGARGKGGFPSPVQRIKNQLPLWDWADVAEWLADNGRIKAGSELAVNARILSKWNLALRASISKDFAEVESIATRLIERRHLTHS</sequence>
<comment type="caution">
    <text evidence="1">The sequence shown here is derived from an EMBL/GenBank/DDBJ whole genome shotgun (WGS) entry which is preliminary data.</text>
</comment>
<dbReference type="Proteomes" id="UP000809137">
    <property type="component" value="Unassembled WGS sequence"/>
</dbReference>
<evidence type="ECO:0000313" key="2">
    <source>
        <dbReference type="Proteomes" id="UP000809137"/>
    </source>
</evidence>
<organism evidence="1 2">
    <name type="scientific">Pantoea eucrina</name>
    <dbReference type="NCBI Taxonomy" id="472693"/>
    <lineage>
        <taxon>Bacteria</taxon>
        <taxon>Pseudomonadati</taxon>
        <taxon>Pseudomonadota</taxon>
        <taxon>Gammaproteobacteria</taxon>
        <taxon>Enterobacterales</taxon>
        <taxon>Erwiniaceae</taxon>
        <taxon>Pantoea</taxon>
    </lineage>
</organism>
<proteinExistence type="predicted"/>
<dbReference type="EMBL" id="JAFCXS010000015">
    <property type="protein sequence ID" value="MBM0748966.1"/>
    <property type="molecule type" value="Genomic_DNA"/>
</dbReference>
<dbReference type="GO" id="GO:0003677">
    <property type="term" value="F:DNA binding"/>
    <property type="evidence" value="ECO:0007669"/>
    <property type="project" value="UniProtKB-KW"/>
</dbReference>
<dbReference type="RefSeq" id="WP_040113277.1">
    <property type="nucleotide sequence ID" value="NZ_JAFCXS010000015.1"/>
</dbReference>
<protein>
    <submittedName>
        <fullName evidence="1">DNA-binding protein</fullName>
    </submittedName>
</protein>
<keyword evidence="1" id="KW-0238">DNA-binding</keyword>
<name>A0ABS1ZAA7_9GAMM</name>